<evidence type="ECO:0000313" key="3">
    <source>
        <dbReference type="EMBL" id="OLR55596.1"/>
    </source>
</evidence>
<keyword evidence="1" id="KW-0812">Transmembrane</keyword>
<keyword evidence="1" id="KW-0472">Membrane</keyword>
<dbReference type="InterPro" id="IPR036116">
    <property type="entry name" value="FN3_sf"/>
</dbReference>
<protein>
    <recommendedName>
        <fullName evidence="2">DUF6273 domain-containing protein</fullName>
    </recommendedName>
</protein>
<comment type="caution">
    <text evidence="3">The sequence shown here is derived from an EMBL/GenBank/DDBJ whole genome shotgun (WGS) entry which is preliminary data.</text>
</comment>
<keyword evidence="4" id="KW-1185">Reference proteome</keyword>
<feature type="domain" description="DUF6273" evidence="2">
    <location>
        <begin position="126"/>
        <end position="310"/>
    </location>
</feature>
<name>A0A1Q9JHB2_9FIRM</name>
<feature type="transmembrane region" description="Helical" evidence="1">
    <location>
        <begin position="12"/>
        <end position="29"/>
    </location>
</feature>
<dbReference type="SUPFAM" id="SSF49265">
    <property type="entry name" value="Fibronectin type III"/>
    <property type="match status" value="1"/>
</dbReference>
<sequence length="551" mass="60888">MIRIKGIGKHTFMTVFSIAMVFTMMPLIPEAAEYVNAASGDPAINLVRNGEAPQISGGGGTKDGTVWYGNYPQSAYSPKTVPSSPERGEICVDSDGTIFKCSNGDTIDYCKVEPVKWRVLSNSGKKLFLLSDTNLDVNSHLRPYGPYAWEDSMIRAWLNCRKHTDFFDYTYSGFYKNAFSYEERRAIATTTVVNESVGNAEGGNDTEDKLFLLSFADACNEDYGFSSDCDKETPERLAMNTAYVKEGGESGCDDLITGKKGDWWLRTTGCGLTEPGRNMFVTFVYFRGSVNPFGDRSDARMPIRPAMNLDLNSVIFTSAAMGGKTSAGVGPNSLKKVGKSSTDQWKFTVRDTYRNEFSISDVTVTGYAMLQMNYSGAAVDSRECPERISAIVVGSKGNIKYYGNIATPVSPGGTATINLDGKFDQKAGDKLYVFNEQLGGDKKTDYSSELKEINVPPLESRPARVSILALKAGRKKVTVRWKKASGGVYYQVGYRLKGSKTWRYTTSKTTYKTIKKLKSRKYCYVKVRAYKKVGKTACYGAWSATRKAKIK</sequence>
<accession>A0A1Q9JHB2</accession>
<dbReference type="RefSeq" id="WP_075712588.1">
    <property type="nucleotide sequence ID" value="NZ_MJIE01000001.1"/>
</dbReference>
<dbReference type="Gene3D" id="2.60.40.10">
    <property type="entry name" value="Immunoglobulins"/>
    <property type="match status" value="1"/>
</dbReference>
<proteinExistence type="predicted"/>
<evidence type="ECO:0000313" key="4">
    <source>
        <dbReference type="Proteomes" id="UP000187404"/>
    </source>
</evidence>
<reference evidence="3 4" key="1">
    <citation type="journal article" date="2016" name="Appl. Environ. Microbiol.">
        <title>Function and Phylogeny of Bacterial Butyryl Coenzyme A:Acetate Transferases and Their Diversity in the Proximal Colon of Swine.</title>
        <authorList>
            <person name="Trachsel J."/>
            <person name="Bayles D.O."/>
            <person name="Looft T."/>
            <person name="Levine U.Y."/>
            <person name="Allen H.K."/>
        </authorList>
    </citation>
    <scope>NUCLEOTIDE SEQUENCE [LARGE SCALE GENOMIC DNA]</scope>
    <source>
        <strain evidence="3 4">68-3-10</strain>
    </source>
</reference>
<dbReference type="Pfam" id="PF19789">
    <property type="entry name" value="DUF6273"/>
    <property type="match status" value="1"/>
</dbReference>
<dbReference type="EMBL" id="MJIE01000001">
    <property type="protein sequence ID" value="OLR55596.1"/>
    <property type="molecule type" value="Genomic_DNA"/>
</dbReference>
<dbReference type="STRING" id="1261640.BHK98_05670"/>
<keyword evidence="1" id="KW-1133">Transmembrane helix</keyword>
<dbReference type="InterPro" id="IPR046240">
    <property type="entry name" value="DUF6273"/>
</dbReference>
<dbReference type="InterPro" id="IPR013783">
    <property type="entry name" value="Ig-like_fold"/>
</dbReference>
<organism evidence="3 4">
    <name type="scientific">Hornefia porci</name>
    <dbReference type="NCBI Taxonomy" id="2652292"/>
    <lineage>
        <taxon>Bacteria</taxon>
        <taxon>Bacillati</taxon>
        <taxon>Bacillota</taxon>
        <taxon>Clostridia</taxon>
        <taxon>Peptostreptococcales</taxon>
        <taxon>Anaerovoracaceae</taxon>
        <taxon>Hornefia</taxon>
    </lineage>
</organism>
<gene>
    <name evidence="3" type="ORF">BHK98_05670</name>
</gene>
<evidence type="ECO:0000259" key="2">
    <source>
        <dbReference type="Pfam" id="PF19789"/>
    </source>
</evidence>
<evidence type="ECO:0000256" key="1">
    <source>
        <dbReference type="SAM" id="Phobius"/>
    </source>
</evidence>
<dbReference type="OrthoDB" id="384490at2"/>
<dbReference type="AlphaFoldDB" id="A0A1Q9JHB2"/>
<dbReference type="Proteomes" id="UP000187404">
    <property type="component" value="Unassembled WGS sequence"/>
</dbReference>